<keyword evidence="6" id="KW-0472">Membrane</keyword>
<keyword evidence="6" id="KW-1133">Transmembrane helix</keyword>
<dbReference type="Gene3D" id="3.30.200.20">
    <property type="entry name" value="Phosphorylase Kinase, domain 1"/>
    <property type="match status" value="1"/>
</dbReference>
<dbReference type="PANTHER" id="PTHR43289:SF6">
    <property type="entry name" value="SERINE_THREONINE-PROTEIN KINASE NEKL-3"/>
    <property type="match status" value="1"/>
</dbReference>
<feature type="domain" description="Protein kinase" evidence="7">
    <location>
        <begin position="165"/>
        <end position="408"/>
    </location>
</feature>
<dbReference type="Proteomes" id="UP000214646">
    <property type="component" value="Unassembled WGS sequence"/>
</dbReference>
<dbReference type="Gene3D" id="1.10.510.10">
    <property type="entry name" value="Transferase(Phosphotransferase) domain 1"/>
    <property type="match status" value="1"/>
</dbReference>
<accession>A0A225DFZ8</accession>
<evidence type="ECO:0000256" key="2">
    <source>
        <dbReference type="ARBA" id="ARBA00022741"/>
    </source>
</evidence>
<evidence type="ECO:0000256" key="4">
    <source>
        <dbReference type="ARBA" id="ARBA00022840"/>
    </source>
</evidence>
<dbReference type="PROSITE" id="PS50011">
    <property type="entry name" value="PROTEIN_KINASE_DOM"/>
    <property type="match status" value="1"/>
</dbReference>
<keyword evidence="6" id="KW-0812">Transmembrane</keyword>
<dbReference type="EMBL" id="NIDE01000008">
    <property type="protein sequence ID" value="OWK40412.1"/>
    <property type="molecule type" value="Genomic_DNA"/>
</dbReference>
<dbReference type="SMART" id="SM00220">
    <property type="entry name" value="S_TKc"/>
    <property type="match status" value="1"/>
</dbReference>
<evidence type="ECO:0000313" key="8">
    <source>
        <dbReference type="EMBL" id="OWK40412.1"/>
    </source>
</evidence>
<dbReference type="Pfam" id="PF00069">
    <property type="entry name" value="Pkinase"/>
    <property type="match status" value="1"/>
</dbReference>
<dbReference type="SUPFAM" id="SSF56112">
    <property type="entry name" value="Protein kinase-like (PK-like)"/>
    <property type="match status" value="1"/>
</dbReference>
<comment type="caution">
    <text evidence="8">The sequence shown here is derived from an EMBL/GenBank/DDBJ whole genome shotgun (WGS) entry which is preliminary data.</text>
</comment>
<feature type="compositionally biased region" description="Basic residues" evidence="5">
    <location>
        <begin position="413"/>
        <end position="422"/>
    </location>
</feature>
<reference evidence="9" key="1">
    <citation type="submission" date="2017-06" db="EMBL/GenBank/DDBJ databases">
        <title>Genome analysis of Fimbriiglobus ruber SP5, the first member of the order Planctomycetales with confirmed chitinolytic capability.</title>
        <authorList>
            <person name="Ravin N.V."/>
            <person name="Rakitin A.L."/>
            <person name="Ivanova A.A."/>
            <person name="Beletsky A.V."/>
            <person name="Kulichevskaya I.S."/>
            <person name="Mardanov A.V."/>
            <person name="Dedysh S.N."/>
        </authorList>
    </citation>
    <scope>NUCLEOTIDE SEQUENCE [LARGE SCALE GENOMIC DNA]</scope>
    <source>
        <strain evidence="9">SP5</strain>
    </source>
</reference>
<keyword evidence="4" id="KW-0067">ATP-binding</keyword>
<evidence type="ECO:0000256" key="3">
    <source>
        <dbReference type="ARBA" id="ARBA00022777"/>
    </source>
</evidence>
<dbReference type="GO" id="GO:0005524">
    <property type="term" value="F:ATP binding"/>
    <property type="evidence" value="ECO:0007669"/>
    <property type="project" value="UniProtKB-KW"/>
</dbReference>
<organism evidence="8 9">
    <name type="scientific">Fimbriiglobus ruber</name>
    <dbReference type="NCBI Taxonomy" id="1908690"/>
    <lineage>
        <taxon>Bacteria</taxon>
        <taxon>Pseudomonadati</taxon>
        <taxon>Planctomycetota</taxon>
        <taxon>Planctomycetia</taxon>
        <taxon>Gemmatales</taxon>
        <taxon>Gemmataceae</taxon>
        <taxon>Fimbriiglobus</taxon>
    </lineage>
</organism>
<evidence type="ECO:0000256" key="6">
    <source>
        <dbReference type="SAM" id="Phobius"/>
    </source>
</evidence>
<dbReference type="AlphaFoldDB" id="A0A225DFZ8"/>
<name>A0A225DFZ8_9BACT</name>
<dbReference type="InterPro" id="IPR000719">
    <property type="entry name" value="Prot_kinase_dom"/>
</dbReference>
<dbReference type="OrthoDB" id="6111975at2"/>
<sequence length="479" mass="51620">MATAATIPCLTLDAFRQLADTAAAPDDVRRWAAHVAECPKCVLAVRSLRAEASVLSSVESVLGRREPLLASLQSALHEREDDTPCAADRLAAPNPTRPLSATIPFLPGATDRSIGLSPDDQTLTRASARTVADIDLPVLTLVPANQSTGLRPAQSPDEIGRIGPYRILKKLGVGSVGVVFQAEDVYLRRMVALKIMPPTSANDPEVRRHFIQQGQAIAALNHPNVVPVYQVVEDNGVPFLATQFLRGETLNARLKRGARLNLYDAVQIAKQVATGLAAIHDHGFTHRDLKPANIWLEESDGGVKLLEFGLIRTDGTSGFTSPEQASGGAIDHRADLYSLGCVIHALFTGVAPFPALDEKPTFGPARKLVAENPRMPLPLAGLVDLLLVRHPNGRPGSIRDVLTVLESVEKQLPKMKRPRSRKGWVSVAPPKPTSGKMRQRIRTGLVGLGILIVTMIAAQIVAPKATKWVQEASRLLTPK</sequence>
<feature type="region of interest" description="Disordered" evidence="5">
    <location>
        <begin position="413"/>
        <end position="436"/>
    </location>
</feature>
<keyword evidence="1" id="KW-0808">Transferase</keyword>
<protein>
    <submittedName>
        <fullName evidence="8">Putative serine/threonine-protein kinase pknB</fullName>
    </submittedName>
</protein>
<proteinExistence type="predicted"/>
<evidence type="ECO:0000256" key="5">
    <source>
        <dbReference type="SAM" id="MobiDB-lite"/>
    </source>
</evidence>
<feature type="transmembrane region" description="Helical" evidence="6">
    <location>
        <begin position="444"/>
        <end position="462"/>
    </location>
</feature>
<dbReference type="PANTHER" id="PTHR43289">
    <property type="entry name" value="MITOGEN-ACTIVATED PROTEIN KINASE KINASE KINASE 20-RELATED"/>
    <property type="match status" value="1"/>
</dbReference>
<keyword evidence="3 8" id="KW-0418">Kinase</keyword>
<dbReference type="RefSeq" id="WP_088256323.1">
    <property type="nucleotide sequence ID" value="NZ_NIDE01000008.1"/>
</dbReference>
<evidence type="ECO:0000259" key="7">
    <source>
        <dbReference type="PROSITE" id="PS50011"/>
    </source>
</evidence>
<evidence type="ECO:0000256" key="1">
    <source>
        <dbReference type="ARBA" id="ARBA00022679"/>
    </source>
</evidence>
<dbReference type="CDD" id="cd14014">
    <property type="entry name" value="STKc_PknB_like"/>
    <property type="match status" value="1"/>
</dbReference>
<evidence type="ECO:0000313" key="9">
    <source>
        <dbReference type="Proteomes" id="UP000214646"/>
    </source>
</evidence>
<dbReference type="GO" id="GO:0004674">
    <property type="term" value="F:protein serine/threonine kinase activity"/>
    <property type="evidence" value="ECO:0007669"/>
    <property type="project" value="TreeGrafter"/>
</dbReference>
<dbReference type="InterPro" id="IPR011009">
    <property type="entry name" value="Kinase-like_dom_sf"/>
</dbReference>
<gene>
    <name evidence="8" type="ORF">FRUB_05331</name>
</gene>
<keyword evidence="9" id="KW-1185">Reference proteome</keyword>
<keyword evidence="2" id="KW-0547">Nucleotide-binding</keyword>